<name>A0A1X7U8W9_AMPQE</name>
<sequence>MLGVNIPMKYLTLEEIMTDHSDVLNLLWRQSTLHFNLLNLLQKYLSLHSFLHLHKFLLILQMKASNWALTSACYSIT</sequence>
<protein>
    <submittedName>
        <fullName evidence="1">Uncharacterized protein</fullName>
    </submittedName>
</protein>
<reference evidence="1" key="1">
    <citation type="submission" date="2017-05" db="UniProtKB">
        <authorList>
            <consortium name="EnsemblMetazoa"/>
        </authorList>
    </citation>
    <scope>IDENTIFICATION</scope>
</reference>
<accession>A0A1X7U8W9</accession>
<dbReference type="AlphaFoldDB" id="A0A1X7U8W9"/>
<evidence type="ECO:0000313" key="1">
    <source>
        <dbReference type="EnsemblMetazoa" id="Aqu2.1.24098_001"/>
    </source>
</evidence>
<dbReference type="InParanoid" id="A0A1X7U8W9"/>
<dbReference type="EnsemblMetazoa" id="Aqu2.1.24098_001">
    <property type="protein sequence ID" value="Aqu2.1.24098_001"/>
    <property type="gene ID" value="Aqu2.1.24098"/>
</dbReference>
<organism evidence="1">
    <name type="scientific">Amphimedon queenslandica</name>
    <name type="common">Sponge</name>
    <dbReference type="NCBI Taxonomy" id="400682"/>
    <lineage>
        <taxon>Eukaryota</taxon>
        <taxon>Metazoa</taxon>
        <taxon>Porifera</taxon>
        <taxon>Demospongiae</taxon>
        <taxon>Heteroscleromorpha</taxon>
        <taxon>Haplosclerida</taxon>
        <taxon>Niphatidae</taxon>
        <taxon>Amphimedon</taxon>
    </lineage>
</organism>
<proteinExistence type="predicted"/>